<sequence>MYSWKKLLNFLVLSVVVFVALFWIFDTLKQSFYKITRDNQKRLVTVLSGAAPREAGLAESWIVAANKEFTDADIIYVDGIPGWSELTVLAPDPELKSFFDEYSGSADFKKGFESVYYLENYYSDLEYSFDKQRVSLVFSPLIDETGYDITGFLVFLLSAEGGKNYARLLDIFMIGAFAVFVIIYFISKFFRDPAMGYIILGLFIMVGIFVAYPLFEAVRLTFLKDGSFSMNTWVSILTSRQYLSALWGSVKLGMLTATFSTVIGFIFAFVINRTAIKGKRFLGTMGLLPVISPPFSLSLSLILLFGSNGLITKQILGLKDFTIYGLGGLTAVQTIGMFPIAFLTMSGVLHAIDSTLEEASLDLNGSRWKTFSRITFPLAIPGVLSSWLLVFTNSLADFANPLLLAGSYRVLSVEAYIEVTGRNRLGHGAALSILLLLPSVTAFLVQRYWVSRKSYVTVTGKPSARLSDLVSRPVKYLLVAFISLFIVFILGLYGTIVAGCFVANWGIDYSFTLKNITEALQRGRDAILDTFTLSAIATPIAGLIAMMAALVIVRKKFAGKRVLEGLILAPFAIPGTLIGIAYILAFDEPPLILIGTGAIIVLNYIIRELPVGVEGGVATLRQIDPAIEEAAQDLGADSTTVFRTIVLPLIRPAFISGMSYTFVRSMTAVSAIIFLISAQWYHMTVLIYNFSESIRFGLASVLSTVLIIIVFATFGLMRLLVRKNEYLEKSVNLN</sequence>
<keyword evidence="8" id="KW-1185">Reference proteome</keyword>
<dbReference type="SUPFAM" id="SSF161098">
    <property type="entry name" value="MetI-like"/>
    <property type="match status" value="2"/>
</dbReference>
<dbReference type="AlphaFoldDB" id="A0A7Z7LHK9"/>
<dbReference type="EMBL" id="LS974202">
    <property type="protein sequence ID" value="SSC14256.1"/>
    <property type="molecule type" value="Genomic_DNA"/>
</dbReference>
<dbReference type="PANTHER" id="PTHR43496">
    <property type="entry name" value="PROTEIN LPLB"/>
    <property type="match status" value="1"/>
</dbReference>
<dbReference type="InterPro" id="IPR035906">
    <property type="entry name" value="MetI-like_sf"/>
</dbReference>
<dbReference type="GO" id="GO:0005886">
    <property type="term" value="C:plasma membrane"/>
    <property type="evidence" value="ECO:0007669"/>
    <property type="project" value="UniProtKB-SubCell"/>
</dbReference>
<dbReference type="KEGG" id="minf:MESINF_2816"/>
<evidence type="ECO:0000256" key="1">
    <source>
        <dbReference type="ARBA" id="ARBA00004141"/>
    </source>
</evidence>
<evidence type="ECO:0000256" key="5">
    <source>
        <dbReference type="RuleBase" id="RU363032"/>
    </source>
</evidence>
<gene>
    <name evidence="7" type="ORF">MESINF_2816</name>
</gene>
<dbReference type="InterPro" id="IPR000515">
    <property type="entry name" value="MetI-like"/>
</dbReference>
<feature type="transmembrane region" description="Helical" evidence="5">
    <location>
        <begin position="194"/>
        <end position="215"/>
    </location>
</feature>
<feature type="transmembrane region" description="Helical" evidence="5">
    <location>
        <begin position="425"/>
        <end position="445"/>
    </location>
</feature>
<keyword evidence="2 5" id="KW-0812">Transmembrane</keyword>
<comment type="subcellular location">
    <subcellularLocation>
        <location evidence="5">Cell membrane</location>
        <topology evidence="5">Multi-pass membrane protein</topology>
    </subcellularLocation>
    <subcellularLocation>
        <location evidence="1">Membrane</location>
        <topology evidence="1">Multi-pass membrane protein</topology>
    </subcellularLocation>
</comment>
<keyword evidence="4 5" id="KW-0472">Membrane</keyword>
<evidence type="ECO:0000256" key="4">
    <source>
        <dbReference type="ARBA" id="ARBA00023136"/>
    </source>
</evidence>
<protein>
    <submittedName>
        <fullName evidence="7">Binding-protein-dependent transport systems inner membrane component</fullName>
    </submittedName>
</protein>
<feature type="transmembrane region" description="Helical" evidence="5">
    <location>
        <begin position="476"/>
        <end position="507"/>
    </location>
</feature>
<evidence type="ECO:0000259" key="6">
    <source>
        <dbReference type="PROSITE" id="PS50928"/>
    </source>
</evidence>
<dbReference type="PANTHER" id="PTHR43496:SF1">
    <property type="entry name" value="POLYGALACTURONAN_RHAMNOGALACTURONAN TRANSPORT SYSTEM PERMEASE PROTEIN YTEP"/>
    <property type="match status" value="1"/>
</dbReference>
<name>A0A7Z7LHK9_9BACT</name>
<organism evidence="7 8">
    <name type="scientific">Mesotoga infera</name>
    <dbReference type="NCBI Taxonomy" id="1236046"/>
    <lineage>
        <taxon>Bacteria</taxon>
        <taxon>Thermotogati</taxon>
        <taxon>Thermotogota</taxon>
        <taxon>Thermotogae</taxon>
        <taxon>Kosmotogales</taxon>
        <taxon>Kosmotogaceae</taxon>
        <taxon>Mesotoga</taxon>
    </lineage>
</organism>
<feature type="transmembrane region" description="Helical" evidence="5">
    <location>
        <begin position="283"/>
        <end position="306"/>
    </location>
</feature>
<feature type="transmembrane region" description="Helical" evidence="5">
    <location>
        <begin position="565"/>
        <end position="584"/>
    </location>
</feature>
<keyword evidence="5" id="KW-0813">Transport</keyword>
<feature type="transmembrane region" description="Helical" evidence="5">
    <location>
        <begin position="701"/>
        <end position="721"/>
    </location>
</feature>
<dbReference type="Proteomes" id="UP000250796">
    <property type="component" value="Chromosome MESINF"/>
</dbReference>
<dbReference type="Pfam" id="PF00528">
    <property type="entry name" value="BPD_transp_1"/>
    <property type="match status" value="2"/>
</dbReference>
<feature type="transmembrane region" description="Helical" evidence="5">
    <location>
        <begin position="661"/>
        <end position="681"/>
    </location>
</feature>
<comment type="similarity">
    <text evidence="5">Belongs to the binding-protein-dependent transport system permease family.</text>
</comment>
<feature type="transmembrane region" description="Helical" evidence="5">
    <location>
        <begin position="326"/>
        <end position="349"/>
    </location>
</feature>
<evidence type="ECO:0000256" key="2">
    <source>
        <dbReference type="ARBA" id="ARBA00022692"/>
    </source>
</evidence>
<accession>A0A7Z7LHK9</accession>
<dbReference type="PROSITE" id="PS50928">
    <property type="entry name" value="ABC_TM1"/>
    <property type="match status" value="2"/>
</dbReference>
<keyword evidence="3 5" id="KW-1133">Transmembrane helix</keyword>
<feature type="domain" description="ABC transmembrane type-1" evidence="6">
    <location>
        <begin position="527"/>
        <end position="717"/>
    </location>
</feature>
<dbReference type="CDD" id="cd06261">
    <property type="entry name" value="TM_PBP2"/>
    <property type="match status" value="2"/>
</dbReference>
<evidence type="ECO:0000313" key="8">
    <source>
        <dbReference type="Proteomes" id="UP000250796"/>
    </source>
</evidence>
<feature type="domain" description="ABC transmembrane type-1" evidence="6">
    <location>
        <begin position="246"/>
        <end position="446"/>
    </location>
</feature>
<feature type="transmembrane region" description="Helical" evidence="5">
    <location>
        <begin position="7"/>
        <end position="25"/>
    </location>
</feature>
<feature type="transmembrane region" description="Helical" evidence="5">
    <location>
        <begin position="370"/>
        <end position="390"/>
    </location>
</feature>
<reference evidence="7 8" key="1">
    <citation type="submission" date="2017-01" db="EMBL/GenBank/DDBJ databases">
        <authorList>
            <person name="Erauso G."/>
        </authorList>
    </citation>
    <scope>NUCLEOTIDE SEQUENCE [LARGE SCALE GENOMIC DNA]</scope>
    <source>
        <strain evidence="7">MESINF1</strain>
    </source>
</reference>
<feature type="transmembrane region" description="Helical" evidence="5">
    <location>
        <begin position="527"/>
        <end position="553"/>
    </location>
</feature>
<proteinExistence type="inferred from homology"/>
<feature type="transmembrane region" description="Helical" evidence="5">
    <location>
        <begin position="252"/>
        <end position="271"/>
    </location>
</feature>
<evidence type="ECO:0000256" key="3">
    <source>
        <dbReference type="ARBA" id="ARBA00022989"/>
    </source>
</evidence>
<evidence type="ECO:0000313" key="7">
    <source>
        <dbReference type="EMBL" id="SSC14256.1"/>
    </source>
</evidence>
<feature type="transmembrane region" description="Helical" evidence="5">
    <location>
        <begin position="165"/>
        <end position="187"/>
    </location>
</feature>
<dbReference type="Gene3D" id="1.10.3720.10">
    <property type="entry name" value="MetI-like"/>
    <property type="match status" value="2"/>
</dbReference>
<dbReference type="GO" id="GO:0055085">
    <property type="term" value="P:transmembrane transport"/>
    <property type="evidence" value="ECO:0007669"/>
    <property type="project" value="InterPro"/>
</dbReference>
<feature type="transmembrane region" description="Helical" evidence="5">
    <location>
        <begin position="590"/>
        <end position="606"/>
    </location>
</feature>